<evidence type="ECO:0000256" key="2">
    <source>
        <dbReference type="ARBA" id="ARBA00022598"/>
    </source>
</evidence>
<gene>
    <name evidence="6" type="ORF">HKW66_Vig0128550</name>
</gene>
<keyword evidence="4" id="KW-0067">ATP-binding</keyword>
<accession>A0A8T0K2N4</accession>
<dbReference type="Proteomes" id="UP000743370">
    <property type="component" value="Unassembled WGS sequence"/>
</dbReference>
<organism evidence="6 7">
    <name type="scientific">Phaseolus angularis</name>
    <name type="common">Azuki bean</name>
    <name type="synonym">Vigna angularis</name>
    <dbReference type="NCBI Taxonomy" id="3914"/>
    <lineage>
        <taxon>Eukaryota</taxon>
        <taxon>Viridiplantae</taxon>
        <taxon>Streptophyta</taxon>
        <taxon>Embryophyta</taxon>
        <taxon>Tracheophyta</taxon>
        <taxon>Spermatophyta</taxon>
        <taxon>Magnoliopsida</taxon>
        <taxon>eudicotyledons</taxon>
        <taxon>Gunneridae</taxon>
        <taxon>Pentapetalae</taxon>
        <taxon>rosids</taxon>
        <taxon>fabids</taxon>
        <taxon>Fabales</taxon>
        <taxon>Fabaceae</taxon>
        <taxon>Papilionoideae</taxon>
        <taxon>50 kb inversion clade</taxon>
        <taxon>NPAAA clade</taxon>
        <taxon>indigoferoid/millettioid clade</taxon>
        <taxon>Phaseoleae</taxon>
        <taxon>Vigna</taxon>
    </lineage>
</organism>
<dbReference type="GO" id="GO:0005524">
    <property type="term" value="F:ATP binding"/>
    <property type="evidence" value="ECO:0007669"/>
    <property type="project" value="UniProtKB-KW"/>
</dbReference>
<feature type="compositionally biased region" description="Basic and acidic residues" evidence="5">
    <location>
        <begin position="336"/>
        <end position="356"/>
    </location>
</feature>
<dbReference type="EMBL" id="JABFOF010000007">
    <property type="protein sequence ID" value="KAG2391384.1"/>
    <property type="molecule type" value="Genomic_DNA"/>
</dbReference>
<evidence type="ECO:0000313" key="6">
    <source>
        <dbReference type="EMBL" id="KAG2391384.1"/>
    </source>
</evidence>
<feature type="region of interest" description="Disordered" evidence="5">
    <location>
        <begin position="307"/>
        <end position="365"/>
    </location>
</feature>
<name>A0A8T0K2N4_PHAAN</name>
<evidence type="ECO:0000256" key="4">
    <source>
        <dbReference type="ARBA" id="ARBA00022840"/>
    </source>
</evidence>
<keyword evidence="3" id="KW-0547">Nucleotide-binding</keyword>
<comment type="similarity">
    <text evidence="1">Belongs to the ATP-dependent AMP-binding enzyme family.</text>
</comment>
<evidence type="ECO:0000313" key="7">
    <source>
        <dbReference type="Proteomes" id="UP000743370"/>
    </source>
</evidence>
<evidence type="ECO:0000256" key="1">
    <source>
        <dbReference type="ARBA" id="ARBA00006432"/>
    </source>
</evidence>
<keyword evidence="2" id="KW-0436">Ligase</keyword>
<dbReference type="PANTHER" id="PTHR43859:SF50">
    <property type="entry name" value="LONG-CHAIN ACYL-COA SYNTHETASE"/>
    <property type="match status" value="1"/>
</dbReference>
<sequence>MASPTPSIHDTLSFLLHTLAPHRQFKTIQTILTKILSSQSPHTLFDSLLHSYPICNASPLVFNALFKTLAQLKKPIKKKCHLIENPITSMDKLTPNPANSVPLTPLIFLERAAILYVDSHSILYDHISFTWSQTHYRCLQLASSLTWSSSTLIHSLLFSPLFQNSPTPHHLLITDDGYGDVDVIAAAHAIRAPFEHRRPELMMGTAQLRVGPNNPKLHLRHNNVSQGRVTPLALFKTLTQLRKLHEANSSISDFSVSFNICATSRSQFCIHYGQQIDTASGSTFSEARLNGEIVVVGKGNKILERDHRSWSGNGGGSRLNRSGRKRHAWKAGGFCGEERERGRKKETAAHDFECRGGQRSGGKKP</sequence>
<protein>
    <submittedName>
        <fullName evidence="6">Acyl-activating enzyme 9</fullName>
    </submittedName>
</protein>
<evidence type="ECO:0000256" key="5">
    <source>
        <dbReference type="SAM" id="MobiDB-lite"/>
    </source>
</evidence>
<dbReference type="GO" id="GO:0016874">
    <property type="term" value="F:ligase activity"/>
    <property type="evidence" value="ECO:0007669"/>
    <property type="project" value="UniProtKB-KW"/>
</dbReference>
<evidence type="ECO:0000256" key="3">
    <source>
        <dbReference type="ARBA" id="ARBA00022741"/>
    </source>
</evidence>
<proteinExistence type="inferred from homology"/>
<dbReference type="AlphaFoldDB" id="A0A8T0K2N4"/>
<dbReference type="PANTHER" id="PTHR43859">
    <property type="entry name" value="ACYL-ACTIVATING ENZYME"/>
    <property type="match status" value="1"/>
</dbReference>
<comment type="caution">
    <text evidence="6">The sequence shown here is derived from an EMBL/GenBank/DDBJ whole genome shotgun (WGS) entry which is preliminary data.</text>
</comment>
<reference evidence="6 7" key="1">
    <citation type="submission" date="2020-05" db="EMBL/GenBank/DDBJ databases">
        <title>Vigna angularis (adzuki bean) Var. LongXiaoDou No. 4 denovo assembly.</title>
        <authorList>
            <person name="Xiang H."/>
        </authorList>
    </citation>
    <scope>NUCLEOTIDE SEQUENCE [LARGE SCALE GENOMIC DNA]</scope>
    <source>
        <tissue evidence="6">Leaf</tissue>
    </source>
</reference>